<protein>
    <recommendedName>
        <fullName evidence="3">Cof subfamily of IIB subfamily of haloacid dehalogenase superfamily/HAD-superfamily hydrolase, subfamily IIB</fullName>
    </recommendedName>
</protein>
<dbReference type="Gene3D" id="3.40.50.1000">
    <property type="entry name" value="HAD superfamily/HAD-like"/>
    <property type="match status" value="1"/>
</dbReference>
<dbReference type="PANTHER" id="PTHR10000">
    <property type="entry name" value="PHOSPHOSERINE PHOSPHATASE"/>
    <property type="match status" value="1"/>
</dbReference>
<keyword evidence="2" id="KW-1185">Reference proteome</keyword>
<dbReference type="NCBIfam" id="TIGR00099">
    <property type="entry name" value="Cof-subfamily"/>
    <property type="match status" value="1"/>
</dbReference>
<dbReference type="InterPro" id="IPR000150">
    <property type="entry name" value="Cof"/>
</dbReference>
<dbReference type="OrthoDB" id="9781413at2"/>
<dbReference type="SFLD" id="SFLDG01140">
    <property type="entry name" value="C2.B:_Phosphomannomutase_and_P"/>
    <property type="match status" value="1"/>
</dbReference>
<dbReference type="CDD" id="cd07516">
    <property type="entry name" value="HAD_Pase"/>
    <property type="match status" value="1"/>
</dbReference>
<dbReference type="STRING" id="1122142.SAMN02910414_00360"/>
<dbReference type="GO" id="GO:0016791">
    <property type="term" value="F:phosphatase activity"/>
    <property type="evidence" value="ECO:0007669"/>
    <property type="project" value="UniProtKB-ARBA"/>
</dbReference>
<dbReference type="Proteomes" id="UP000183918">
    <property type="component" value="Unassembled WGS sequence"/>
</dbReference>
<dbReference type="Pfam" id="PF08282">
    <property type="entry name" value="Hydrolase_3"/>
    <property type="match status" value="1"/>
</dbReference>
<dbReference type="SUPFAM" id="SSF56784">
    <property type="entry name" value="HAD-like"/>
    <property type="match status" value="1"/>
</dbReference>
<dbReference type="EMBL" id="FNPG01000005">
    <property type="protein sequence ID" value="SDX93749.1"/>
    <property type="molecule type" value="Genomic_DNA"/>
</dbReference>
<accession>A0A1H3FUD7</accession>
<name>A0A1H3FUD7_9FIRM</name>
<sequence>MSKILFSDLDGTLLCDDKTISETNRQAIQKMLDAGHYFVICTGRAIESGRNVATDLGLNQPGCFMICYNGAIVYDLSADKIIDEHSIPVEDVFKLFDCAKKAGIHVQTYQGNDIIALEHTRDLDLYAEKSGMSYSIKNDIVSALSKEPRKVLLADFDNTGKLEQFRDDNEEWTNQHMNSFFSCKEYLEYCPKNITKGSGIKVLCNFLNIPLKDSVAVGDERNDIPMLLTAGCGIAMANAYDDVLVIADSVTENDNNNDAIAEVIENYIFNDVKIGANA</sequence>
<evidence type="ECO:0008006" key="3">
    <source>
        <dbReference type="Google" id="ProtNLM"/>
    </source>
</evidence>
<dbReference type="RefSeq" id="WP_074715655.1">
    <property type="nucleotide sequence ID" value="NZ_FNPG01000005.1"/>
</dbReference>
<evidence type="ECO:0000313" key="1">
    <source>
        <dbReference type="EMBL" id="SDX93749.1"/>
    </source>
</evidence>
<dbReference type="eggNOG" id="COG0561">
    <property type="taxonomic scope" value="Bacteria"/>
</dbReference>
<dbReference type="PANTHER" id="PTHR10000:SF8">
    <property type="entry name" value="HAD SUPERFAMILY HYDROLASE-LIKE, TYPE 3"/>
    <property type="match status" value="1"/>
</dbReference>
<gene>
    <name evidence="1" type="ORF">SAMN02910414_00360</name>
</gene>
<dbReference type="InterPro" id="IPR023214">
    <property type="entry name" value="HAD_sf"/>
</dbReference>
<evidence type="ECO:0000313" key="2">
    <source>
        <dbReference type="Proteomes" id="UP000183918"/>
    </source>
</evidence>
<reference evidence="1 2" key="1">
    <citation type="submission" date="2016-10" db="EMBL/GenBank/DDBJ databases">
        <authorList>
            <person name="de Groot N.N."/>
        </authorList>
    </citation>
    <scope>NUCLEOTIDE SEQUENCE [LARGE SCALE GENOMIC DNA]</scope>
    <source>
        <strain evidence="1 2">DSM 14045</strain>
    </source>
</reference>
<dbReference type="AlphaFoldDB" id="A0A1H3FUD7"/>
<dbReference type="GO" id="GO:0005829">
    <property type="term" value="C:cytosol"/>
    <property type="evidence" value="ECO:0007669"/>
    <property type="project" value="TreeGrafter"/>
</dbReference>
<dbReference type="InterPro" id="IPR006379">
    <property type="entry name" value="HAD-SF_hydro_IIB"/>
</dbReference>
<dbReference type="InterPro" id="IPR036412">
    <property type="entry name" value="HAD-like_sf"/>
</dbReference>
<dbReference type="NCBIfam" id="TIGR01484">
    <property type="entry name" value="HAD-SF-IIB"/>
    <property type="match status" value="1"/>
</dbReference>
<dbReference type="Gene3D" id="3.30.1240.10">
    <property type="match status" value="1"/>
</dbReference>
<dbReference type="GO" id="GO:0000287">
    <property type="term" value="F:magnesium ion binding"/>
    <property type="evidence" value="ECO:0007669"/>
    <property type="project" value="TreeGrafter"/>
</dbReference>
<dbReference type="SFLD" id="SFLDS00003">
    <property type="entry name" value="Haloacid_Dehalogenase"/>
    <property type="match status" value="1"/>
</dbReference>
<organism evidence="1 2">
    <name type="scientific">Lachnobacterium bovis DSM 14045</name>
    <dbReference type="NCBI Taxonomy" id="1122142"/>
    <lineage>
        <taxon>Bacteria</taxon>
        <taxon>Bacillati</taxon>
        <taxon>Bacillota</taxon>
        <taxon>Clostridia</taxon>
        <taxon>Lachnospirales</taxon>
        <taxon>Lachnospiraceae</taxon>
        <taxon>Lachnobacterium</taxon>
    </lineage>
</organism>
<proteinExistence type="predicted"/>